<evidence type="ECO:0000256" key="6">
    <source>
        <dbReference type="ARBA" id="ARBA00043993"/>
    </source>
</evidence>
<protein>
    <submittedName>
        <fullName evidence="9">FlhB domain-containing protein</fullName>
    </submittedName>
</protein>
<reference evidence="9 10" key="1">
    <citation type="submission" date="2015-11" db="EMBL/GenBank/DDBJ databases">
        <authorList>
            <consortium name="Pathogen Informatics"/>
        </authorList>
    </citation>
    <scope>NUCLEOTIDE SEQUENCE [LARGE SCALE GENOMIC DNA]</scope>
    <source>
        <strain evidence="9 10">006A-0059</strain>
    </source>
</reference>
<dbReference type="PANTHER" id="PTHR30509">
    <property type="entry name" value="P-HYDROXYBENZOIC ACID EFFLUX PUMP SUBUNIT-RELATED"/>
    <property type="match status" value="1"/>
</dbReference>
<comment type="subcellular location">
    <subcellularLocation>
        <location evidence="1">Cell membrane</location>
        <topology evidence="1">Multi-pass membrane protein</topology>
    </subcellularLocation>
</comment>
<evidence type="ECO:0000256" key="1">
    <source>
        <dbReference type="ARBA" id="ARBA00004651"/>
    </source>
</evidence>
<feature type="transmembrane region" description="Helical" evidence="7">
    <location>
        <begin position="90"/>
        <end position="111"/>
    </location>
</feature>
<organism evidence="9 10">
    <name type="scientific">Campylobacter hyointestinalis subsp. hyointestinalis</name>
    <dbReference type="NCBI Taxonomy" id="91352"/>
    <lineage>
        <taxon>Bacteria</taxon>
        <taxon>Pseudomonadati</taxon>
        <taxon>Campylobacterota</taxon>
        <taxon>Epsilonproteobacteria</taxon>
        <taxon>Campylobacterales</taxon>
        <taxon>Campylobacteraceae</taxon>
        <taxon>Campylobacter</taxon>
    </lineage>
</organism>
<gene>
    <name evidence="9" type="primary">yccS</name>
    <name evidence="9" type="ORF">ERS686654_01602</name>
</gene>
<keyword evidence="3 7" id="KW-0812">Transmembrane</keyword>
<feature type="transmembrane region" description="Helical" evidence="7">
    <location>
        <begin position="401"/>
        <end position="434"/>
    </location>
</feature>
<feature type="transmembrane region" description="Helical" evidence="7">
    <location>
        <begin position="466"/>
        <end position="488"/>
    </location>
</feature>
<evidence type="ECO:0000313" key="10">
    <source>
        <dbReference type="Proteomes" id="UP000052237"/>
    </source>
</evidence>
<keyword evidence="5 7" id="KW-0472">Membrane</keyword>
<evidence type="ECO:0000256" key="2">
    <source>
        <dbReference type="ARBA" id="ARBA00022475"/>
    </source>
</evidence>
<feature type="transmembrane region" description="Helical" evidence="7">
    <location>
        <begin position="353"/>
        <end position="381"/>
    </location>
</feature>
<keyword evidence="10" id="KW-1185">Reference proteome</keyword>
<proteinExistence type="inferred from homology"/>
<feature type="transmembrane region" description="Helical" evidence="7">
    <location>
        <begin position="144"/>
        <end position="161"/>
    </location>
</feature>
<feature type="transmembrane region" description="Helical" evidence="7">
    <location>
        <begin position="20"/>
        <end position="46"/>
    </location>
</feature>
<dbReference type="Proteomes" id="UP000052237">
    <property type="component" value="Unassembled WGS sequence"/>
</dbReference>
<evidence type="ECO:0000256" key="3">
    <source>
        <dbReference type="ARBA" id="ARBA00022692"/>
    </source>
</evidence>
<evidence type="ECO:0000256" key="7">
    <source>
        <dbReference type="SAM" id="Phobius"/>
    </source>
</evidence>
<dbReference type="InterPro" id="IPR049453">
    <property type="entry name" value="Memb_transporter_dom"/>
</dbReference>
<name>A0A0S4SFN0_CAMHY</name>
<dbReference type="PANTHER" id="PTHR30509:SF9">
    <property type="entry name" value="MULTIDRUG RESISTANCE PROTEIN MDTO"/>
    <property type="match status" value="1"/>
</dbReference>
<keyword evidence="4 7" id="KW-1133">Transmembrane helix</keyword>
<feature type="transmembrane region" description="Helical" evidence="7">
    <location>
        <begin position="118"/>
        <end position="138"/>
    </location>
</feature>
<feature type="domain" description="Integral membrane bound transporter" evidence="8">
    <location>
        <begin position="359"/>
        <end position="481"/>
    </location>
</feature>
<comment type="caution">
    <text evidence="9">The sequence shown here is derived from an EMBL/GenBank/DDBJ whole genome shotgun (WGS) entry which is preliminary data.</text>
</comment>
<accession>A0A0S4SFN0</accession>
<keyword evidence="2" id="KW-1003">Cell membrane</keyword>
<dbReference type="RefSeq" id="WP_059429478.1">
    <property type="nucleotide sequence ID" value="NZ_FAVB01000003.1"/>
</dbReference>
<evidence type="ECO:0000256" key="5">
    <source>
        <dbReference type="ARBA" id="ARBA00023136"/>
    </source>
</evidence>
<evidence type="ECO:0000259" key="8">
    <source>
        <dbReference type="Pfam" id="PF13515"/>
    </source>
</evidence>
<comment type="similarity">
    <text evidence="6">Belongs to the YccS/YhfK family.</text>
</comment>
<dbReference type="Pfam" id="PF13515">
    <property type="entry name" value="FUSC_2"/>
    <property type="match status" value="1"/>
</dbReference>
<evidence type="ECO:0000313" key="9">
    <source>
        <dbReference type="EMBL" id="CUU85186.1"/>
    </source>
</evidence>
<dbReference type="AlphaFoldDB" id="A0A0S4SFN0"/>
<sequence>MWLYKFIKTYDPANFGLTYALKASISMLLCGILSYYFFGIDGAIFATNASMSIFFINSLDGTNFTKLKYLYLYIAISALFLPFVKIAYDIGWLLIVPTFIWMFFVGISSLFNQNLNKVLSIANITGLVALIVQSSGYFELQNSLFGLVLGGFIASFMRTLHIGTYGKFTKKTYNLLLDDVIKMSQNLFDTKEFDGLTTKCGDHIDAIKKIFANKSASIKDERIIIHHSKSIFYLYKIEDIFHSLISLKRYFIKIKDDKLLKDVQNEIILNLTELKNIFQDKKVNITKNAFETVKQSNFSIFAASLSVLYNKFKLIKDGGEDNIVLDKKPKKSLKQIYKEINFKNDTVRNSFRLALSVAIAILIAELTKIDHGVWIAIGVLSVSRASSYMTKVVGFDNIKGALIGVCLGLVIIYFLKSTLLFLVIVLFFVFLTFYLKIFPTIYFSSAFMTTFVLVFSVIKTDFLELIIYRVTDVLIGFLVAFGVSFIFFRKIGEQKLTSNLLLVTLSLSKLTACLIHKNGNFATYEKAVLKDLNTYKQAVLEGDKRDYSGFKASLEIYKNLSEINSLIINLKDYIKLLKHSGWNGSMTFTSDINIIKTRFEMIEKKVNKLPYYFYDTLDDKVISEDKKIIYLIKLIADRQNKIANLV</sequence>
<evidence type="ECO:0000256" key="4">
    <source>
        <dbReference type="ARBA" id="ARBA00022989"/>
    </source>
</evidence>
<dbReference type="GO" id="GO:0005886">
    <property type="term" value="C:plasma membrane"/>
    <property type="evidence" value="ECO:0007669"/>
    <property type="project" value="UniProtKB-SubCell"/>
</dbReference>
<feature type="transmembrane region" description="Helical" evidence="7">
    <location>
        <begin position="67"/>
        <end position="84"/>
    </location>
</feature>
<dbReference type="EMBL" id="FAVB01000003">
    <property type="protein sequence ID" value="CUU85186.1"/>
    <property type="molecule type" value="Genomic_DNA"/>
</dbReference>